<feature type="region of interest" description="Disordered" evidence="1">
    <location>
        <begin position="41"/>
        <end position="74"/>
    </location>
</feature>
<evidence type="ECO:0000313" key="2">
    <source>
        <dbReference type="EMBL" id="KAH3779302.1"/>
    </source>
</evidence>
<name>A0A9D4INJ9_DREPO</name>
<evidence type="ECO:0000313" key="3">
    <source>
        <dbReference type="Proteomes" id="UP000828390"/>
    </source>
</evidence>
<dbReference type="AlphaFoldDB" id="A0A9D4INJ9"/>
<evidence type="ECO:0000256" key="1">
    <source>
        <dbReference type="SAM" id="MobiDB-lite"/>
    </source>
</evidence>
<sequence length="109" mass="12520">MVRQRQTRLVTGPCIVEIDWIVIRDVQYQFEVNRCSNEEIKIPNSANSVGGDSGQDRRTDRQRRNPHNRFQNLNPKLKKIVARSDGRTDDGDRIIPTFSPKSVGILSIM</sequence>
<gene>
    <name evidence="2" type="ORF">DPMN_157103</name>
</gene>
<dbReference type="EMBL" id="JAIWYP010000008">
    <property type="protein sequence ID" value="KAH3779302.1"/>
    <property type="molecule type" value="Genomic_DNA"/>
</dbReference>
<dbReference type="Proteomes" id="UP000828390">
    <property type="component" value="Unassembled WGS sequence"/>
</dbReference>
<comment type="caution">
    <text evidence="2">The sequence shown here is derived from an EMBL/GenBank/DDBJ whole genome shotgun (WGS) entry which is preliminary data.</text>
</comment>
<accession>A0A9D4INJ9</accession>
<proteinExistence type="predicted"/>
<reference evidence="2" key="1">
    <citation type="journal article" date="2019" name="bioRxiv">
        <title>The Genome of the Zebra Mussel, Dreissena polymorpha: A Resource for Invasive Species Research.</title>
        <authorList>
            <person name="McCartney M.A."/>
            <person name="Auch B."/>
            <person name="Kono T."/>
            <person name="Mallez S."/>
            <person name="Zhang Y."/>
            <person name="Obille A."/>
            <person name="Becker A."/>
            <person name="Abrahante J.E."/>
            <person name="Garbe J."/>
            <person name="Badalamenti J.P."/>
            <person name="Herman A."/>
            <person name="Mangelson H."/>
            <person name="Liachko I."/>
            <person name="Sullivan S."/>
            <person name="Sone E.D."/>
            <person name="Koren S."/>
            <person name="Silverstein K.A.T."/>
            <person name="Beckman K.B."/>
            <person name="Gohl D.M."/>
        </authorList>
    </citation>
    <scope>NUCLEOTIDE SEQUENCE</scope>
    <source>
        <strain evidence="2">Duluth1</strain>
        <tissue evidence="2">Whole animal</tissue>
    </source>
</reference>
<keyword evidence="3" id="KW-1185">Reference proteome</keyword>
<protein>
    <submittedName>
        <fullName evidence="2">Uncharacterized protein</fullName>
    </submittedName>
</protein>
<feature type="compositionally biased region" description="Basic and acidic residues" evidence="1">
    <location>
        <begin position="54"/>
        <end position="63"/>
    </location>
</feature>
<organism evidence="2 3">
    <name type="scientific">Dreissena polymorpha</name>
    <name type="common">Zebra mussel</name>
    <name type="synonym">Mytilus polymorpha</name>
    <dbReference type="NCBI Taxonomy" id="45954"/>
    <lineage>
        <taxon>Eukaryota</taxon>
        <taxon>Metazoa</taxon>
        <taxon>Spiralia</taxon>
        <taxon>Lophotrochozoa</taxon>
        <taxon>Mollusca</taxon>
        <taxon>Bivalvia</taxon>
        <taxon>Autobranchia</taxon>
        <taxon>Heteroconchia</taxon>
        <taxon>Euheterodonta</taxon>
        <taxon>Imparidentia</taxon>
        <taxon>Neoheterodontei</taxon>
        <taxon>Myida</taxon>
        <taxon>Dreissenoidea</taxon>
        <taxon>Dreissenidae</taxon>
        <taxon>Dreissena</taxon>
    </lineage>
</organism>
<reference evidence="2" key="2">
    <citation type="submission" date="2020-11" db="EMBL/GenBank/DDBJ databases">
        <authorList>
            <person name="McCartney M.A."/>
            <person name="Auch B."/>
            <person name="Kono T."/>
            <person name="Mallez S."/>
            <person name="Becker A."/>
            <person name="Gohl D.M."/>
            <person name="Silverstein K.A.T."/>
            <person name="Koren S."/>
            <person name="Bechman K.B."/>
            <person name="Herman A."/>
            <person name="Abrahante J.E."/>
            <person name="Garbe J."/>
        </authorList>
    </citation>
    <scope>NUCLEOTIDE SEQUENCE</scope>
    <source>
        <strain evidence="2">Duluth1</strain>
        <tissue evidence="2">Whole animal</tissue>
    </source>
</reference>